<dbReference type="PANTHER" id="PTHR12143">
    <property type="entry name" value="PEPTIDE N-GLYCANASE PNGASE -RELATED"/>
    <property type="match status" value="1"/>
</dbReference>
<proteinExistence type="predicted"/>
<evidence type="ECO:0000313" key="4">
    <source>
        <dbReference type="Proteomes" id="UP000298484"/>
    </source>
</evidence>
<dbReference type="InterPro" id="IPR012939">
    <property type="entry name" value="Glyco_hydro_92"/>
</dbReference>
<dbReference type="EMBL" id="SRHY01000053">
    <property type="protein sequence ID" value="TFJ91437.1"/>
    <property type="molecule type" value="Genomic_DNA"/>
</dbReference>
<dbReference type="Proteomes" id="UP000298484">
    <property type="component" value="Unassembled WGS sequence"/>
</dbReference>
<dbReference type="GO" id="GO:0006516">
    <property type="term" value="P:glycoprotein catabolic process"/>
    <property type="evidence" value="ECO:0007669"/>
    <property type="project" value="TreeGrafter"/>
</dbReference>
<dbReference type="InterPro" id="IPR008979">
    <property type="entry name" value="Galactose-bd-like_sf"/>
</dbReference>
<evidence type="ECO:0000259" key="2">
    <source>
        <dbReference type="Pfam" id="PF22888"/>
    </source>
</evidence>
<dbReference type="InterPro" id="IPR054470">
    <property type="entry name" value="FIMAH_dom"/>
</dbReference>
<gene>
    <name evidence="3" type="ORF">E4U82_17735</name>
</gene>
<dbReference type="GO" id="GO:0000224">
    <property type="term" value="F:peptide-N4-(N-acetyl-beta-glucosaminyl)asparagine amidase activity"/>
    <property type="evidence" value="ECO:0007669"/>
    <property type="project" value="TreeGrafter"/>
</dbReference>
<dbReference type="OrthoDB" id="5165286at2"/>
<name>A0A4Y9A8J8_9BACI</name>
<protein>
    <submittedName>
        <fullName evidence="3">Uncharacterized protein</fullName>
    </submittedName>
</protein>
<dbReference type="GO" id="GO:0005829">
    <property type="term" value="C:cytosol"/>
    <property type="evidence" value="ECO:0007669"/>
    <property type="project" value="TreeGrafter"/>
</dbReference>
<feature type="domain" description="Glycosyl hydrolase family 92" evidence="1">
    <location>
        <begin position="2"/>
        <end position="72"/>
    </location>
</feature>
<dbReference type="Pfam" id="PF07971">
    <property type="entry name" value="Glyco_hydro_92"/>
    <property type="match status" value="1"/>
</dbReference>
<dbReference type="Gene3D" id="2.60.120.260">
    <property type="entry name" value="Galactose-binding domain-like"/>
    <property type="match status" value="1"/>
</dbReference>
<feature type="domain" description="FIMAH" evidence="2">
    <location>
        <begin position="244"/>
        <end position="322"/>
    </location>
</feature>
<organism evidence="3 4">
    <name type="scientific">Lentibacillus salicampi</name>
    <dbReference type="NCBI Taxonomy" id="175306"/>
    <lineage>
        <taxon>Bacteria</taxon>
        <taxon>Bacillati</taxon>
        <taxon>Bacillota</taxon>
        <taxon>Bacilli</taxon>
        <taxon>Bacillales</taxon>
        <taxon>Bacillaceae</taxon>
        <taxon>Lentibacillus</taxon>
    </lineage>
</organism>
<dbReference type="SUPFAM" id="SSF49785">
    <property type="entry name" value="Galactose-binding domain-like"/>
    <property type="match status" value="1"/>
</dbReference>
<accession>A0A4Y9A8J8</accession>
<dbReference type="Pfam" id="PF22888">
    <property type="entry name" value="FIMAH"/>
    <property type="match status" value="1"/>
</dbReference>
<keyword evidence="4" id="KW-1185">Reference proteome</keyword>
<dbReference type="AlphaFoldDB" id="A0A4Y9A8J8"/>
<dbReference type="Gene3D" id="3.30.2080.10">
    <property type="entry name" value="GH92 mannosidase domain"/>
    <property type="match status" value="1"/>
</dbReference>
<evidence type="ECO:0000313" key="3">
    <source>
        <dbReference type="EMBL" id="TFJ91437.1"/>
    </source>
</evidence>
<dbReference type="PANTHER" id="PTHR12143:SF43">
    <property type="entry name" value="PUTATIVE-RELATED"/>
    <property type="match status" value="1"/>
</dbReference>
<comment type="caution">
    <text evidence="3">The sequence shown here is derived from an EMBL/GenBank/DDBJ whole genome shotgun (WGS) entry which is preliminary data.</text>
</comment>
<dbReference type="InterPro" id="IPR050883">
    <property type="entry name" value="PNGase"/>
</dbReference>
<reference evidence="3 4" key="1">
    <citation type="submission" date="2019-03" db="EMBL/GenBank/DDBJ databases">
        <title>Genome sequence of Lentibacillus salicampi ATCC BAA-719.</title>
        <authorList>
            <person name="Maclea K.S."/>
            <person name="Simoes Junior M."/>
        </authorList>
    </citation>
    <scope>NUCLEOTIDE SEQUENCE [LARGE SCALE GENOMIC DNA]</scope>
    <source>
        <strain evidence="3 4">ATCC BAA-719</strain>
    </source>
</reference>
<evidence type="ECO:0000259" key="1">
    <source>
        <dbReference type="Pfam" id="PF07971"/>
    </source>
</evidence>
<sequence length="326" mass="36563">MGTAEYAIGSPLFEKATVHLENGKDIVINAPNNSKENKYVQSLKVNGKDYTKNYIKQADLADGATLDFEMGPDPSEWGSDLTDLSESMTPAATDGLSISASLYDFTDSEGDAVDSDKGKADKLFDNTSETELNFENGKPWIQYQFNEKKKAKMYTLTSGSDSDTSDPKSWVLKGSNDGENWSVLDEREDETFRWRDYTRAFEINNPRAYAFYQMEITDNGGGQSTTLAEVELLGMEEPPAEVAAGIRGLVQRLHEEGELESEAVHALKMHLTAVEQFEKQGKAKKVVKHMKSFNLLLKQHHESGLLSDEAYHMLQNNADYMIKLWR</sequence>